<keyword evidence="7 8" id="KW-0238">DNA-binding</keyword>
<dbReference type="EMBL" id="VJVV01000008">
    <property type="protein sequence ID" value="TRO80351.1"/>
    <property type="molecule type" value="Genomic_DNA"/>
</dbReference>
<comment type="domain">
    <text evidence="8">Contains large globular domains required for ATP hydrolysis at each terminus and a third globular domain forming a flexible hinge near the middle of the molecule. These domains are separated by coiled-coil structures.</text>
</comment>
<evidence type="ECO:0000256" key="1">
    <source>
        <dbReference type="ARBA" id="ARBA00004496"/>
    </source>
</evidence>
<dbReference type="GO" id="GO:0007059">
    <property type="term" value="P:chromosome segregation"/>
    <property type="evidence" value="ECO:0007669"/>
    <property type="project" value="UniProtKB-UniRule"/>
</dbReference>
<dbReference type="NCBIfam" id="TIGR02168">
    <property type="entry name" value="SMC_prok_B"/>
    <property type="match status" value="1"/>
</dbReference>
<feature type="coiled-coil region" evidence="8">
    <location>
        <begin position="950"/>
        <end position="1005"/>
    </location>
</feature>
<dbReference type="Pfam" id="PF06470">
    <property type="entry name" value="SMC_hinge"/>
    <property type="match status" value="1"/>
</dbReference>
<dbReference type="FunFam" id="3.40.50.300:FF:000901">
    <property type="entry name" value="Chromosome partition protein Smc"/>
    <property type="match status" value="1"/>
</dbReference>
<evidence type="ECO:0000259" key="11">
    <source>
        <dbReference type="Pfam" id="PF06470"/>
    </source>
</evidence>
<dbReference type="OrthoDB" id="9808768at2"/>
<dbReference type="SUPFAM" id="SSF75553">
    <property type="entry name" value="Smc hinge domain"/>
    <property type="match status" value="1"/>
</dbReference>
<evidence type="ECO:0000256" key="7">
    <source>
        <dbReference type="ARBA" id="ARBA00023125"/>
    </source>
</evidence>
<keyword evidence="4 8" id="KW-0067">ATP-binding</keyword>
<keyword evidence="5 8" id="KW-0175">Coiled coil</keyword>
<dbReference type="Gene3D" id="1.20.1060.20">
    <property type="match status" value="1"/>
</dbReference>
<dbReference type="Gene3D" id="3.30.70.1620">
    <property type="match status" value="1"/>
</dbReference>
<dbReference type="GO" id="GO:0016887">
    <property type="term" value="F:ATP hydrolysis activity"/>
    <property type="evidence" value="ECO:0007669"/>
    <property type="project" value="InterPro"/>
</dbReference>
<evidence type="ECO:0000256" key="3">
    <source>
        <dbReference type="ARBA" id="ARBA00022741"/>
    </source>
</evidence>
<feature type="coiled-coil region" evidence="8">
    <location>
        <begin position="847"/>
        <end position="916"/>
    </location>
</feature>
<feature type="compositionally biased region" description="Basic and acidic residues" evidence="9">
    <location>
        <begin position="407"/>
        <end position="425"/>
    </location>
</feature>
<dbReference type="PANTHER" id="PTHR42963">
    <property type="entry name" value="CHROMOSOME PARTITION PROTEIN MUKB"/>
    <property type="match status" value="1"/>
</dbReference>
<proteinExistence type="inferred from homology"/>
<dbReference type="CDD" id="cd03278">
    <property type="entry name" value="ABC_SMC_barmotin"/>
    <property type="match status" value="2"/>
</dbReference>
<gene>
    <name evidence="8 12" type="primary">smc</name>
    <name evidence="12" type="ORF">FL622_12090</name>
</gene>
<feature type="coiled-coil region" evidence="8">
    <location>
        <begin position="255"/>
        <end position="292"/>
    </location>
</feature>
<evidence type="ECO:0000259" key="10">
    <source>
        <dbReference type="Pfam" id="PF02463"/>
    </source>
</evidence>
<comment type="subcellular location">
    <subcellularLocation>
        <location evidence="1 8">Cytoplasm</location>
    </subcellularLocation>
</comment>
<dbReference type="HAMAP" id="MF_01894">
    <property type="entry name" value="Smc_prok"/>
    <property type="match status" value="1"/>
</dbReference>
<sequence length="1178" mass="133200">MKIKRVEIQGFKSFVDRVALDFESGITAILGPNGCGKSNIVDAIRWAMGEQNAKNLRGRAMEDVIFGGSESRKPLGMAEVSMIFANEDGQAPAAYRQYAEIMVTRRLFRNGDSEYLINKTPCRLLDISELFMDTGVGARAYSIIEQGKIGMILNAKPEDRRFLIEEAAGVTKYKSRKKAALRKIEATRQNLLRLGDIVAEVRRQTASLKRQAQKAERFRALREELKGIEVGLARRRFAELSATLEAGGARDKEERQALTALAARLEQEERTLDEARLAQGEEERVVARLQEQVFRLAAELEKVAGRLALAVREGEGLARRREQGLAEEQEVVRRLAEADGEEKRLKQTREDLGGDLERELRRLAEGEAALAELTQRDGDLEAAQQETRQLLYRLLTDLSQLSAGQQEIERRRRQLDERKTRQRSETVRLREQLGEAESLIAELATSLAALRAAHESLGEEQEELRAAVARLREEREENEAMLARHREELGQSRSRLLSLRQLERDLEGYGGGVKALFADAEWRGRFSGVVADHLEAPAHLETALEAVLGERLQALVAPDRETAVVAAAFLGGQDGRSTFAWPGWTATASALPEGARPLAELVSPRPGSEDLVRALLAGYGQVPSLEPYWGRPLPAGTLLVTEAGELLSWRGEFTGGGRQGLGQGLLHKKREMKELAVLVESQEERLAALEEQREHLREALRESEERLREVESARHGQALKVMDSEKDLQRLEDTRARLDERLEVLVLEDEQLHGEERELDRRLEEIQSGRAQLEGQRLEYEEGVARIQEEAQVLRREIAVVRDRLTALKVTVAGLREREDGHRGELERLARLRRDLQSRRTLIVERCREALEEEARLEAESKRLKIEQEVLAKRHVEDQARLAEVRERFALAQEQLEERQDGLRRLREQLDTLRETHGAGQLRLRELALEAEHLHSNVLERYRVDLRDGVAATEEVAAAAQGRLEELRQAVEAIGEVNLTAIEEYRELEERGQFLQVQQEDLRQSLDGLQTAIGKINRTTRKRFRETFDLVNAKFQEIFPRLFRGGQGELRLTDESDLLETGLEIIVQPPGKKLQNVSLLSGGEKALTAVALIFSIFLIKPSPFCMLDEVDAPLDDANIGRFNEMIKEMSQVSQFIIITHSKRTMEVADTLYGVTMEEPGVSKLVSVRFHEFEEAYGL</sequence>
<dbReference type="PIRSF" id="PIRSF005719">
    <property type="entry name" value="SMC"/>
    <property type="match status" value="1"/>
</dbReference>
<dbReference type="InterPro" id="IPR024704">
    <property type="entry name" value="SMC"/>
</dbReference>
<reference evidence="12 13" key="1">
    <citation type="submission" date="2019-07" db="EMBL/GenBank/DDBJ databases">
        <title>Insights of Desulfuromonas acetexigens electromicrobiology.</title>
        <authorList>
            <person name="Katuri K."/>
            <person name="Sapireddy V."/>
            <person name="Shaw D.R."/>
            <person name="Saikaly P."/>
        </authorList>
    </citation>
    <scope>NUCLEOTIDE SEQUENCE [LARGE SCALE GENOMIC DNA]</scope>
    <source>
        <strain evidence="12 13">2873</strain>
    </source>
</reference>
<dbReference type="AlphaFoldDB" id="A0A550JAY6"/>
<dbReference type="Gene3D" id="3.40.50.300">
    <property type="entry name" value="P-loop containing nucleotide triphosphate hydrolases"/>
    <property type="match status" value="2"/>
</dbReference>
<feature type="binding site" evidence="8">
    <location>
        <begin position="32"/>
        <end position="39"/>
    </location>
    <ligand>
        <name>ATP</name>
        <dbReference type="ChEBI" id="CHEBI:30616"/>
    </ligand>
</feature>
<evidence type="ECO:0000313" key="12">
    <source>
        <dbReference type="EMBL" id="TRO80351.1"/>
    </source>
</evidence>
<dbReference type="InterPro" id="IPR010935">
    <property type="entry name" value="SMC_hinge"/>
</dbReference>
<evidence type="ECO:0000313" key="13">
    <source>
        <dbReference type="Proteomes" id="UP000317155"/>
    </source>
</evidence>
<dbReference type="InterPro" id="IPR050308">
    <property type="entry name" value="MukB/SMC"/>
</dbReference>
<dbReference type="GO" id="GO:0006260">
    <property type="term" value="P:DNA replication"/>
    <property type="evidence" value="ECO:0007669"/>
    <property type="project" value="UniProtKB-UniRule"/>
</dbReference>
<dbReference type="PANTHER" id="PTHR42963:SF1">
    <property type="entry name" value="DUF4476 DOMAIN-CONTAINING PROTEIN"/>
    <property type="match status" value="1"/>
</dbReference>
<dbReference type="GO" id="GO:0005524">
    <property type="term" value="F:ATP binding"/>
    <property type="evidence" value="ECO:0007669"/>
    <property type="project" value="UniProtKB-UniRule"/>
</dbReference>
<feature type="coiled-coil region" evidence="8">
    <location>
        <begin position="672"/>
        <end position="804"/>
    </location>
</feature>
<keyword evidence="3 8" id="KW-0547">Nucleotide-binding</keyword>
<dbReference type="GO" id="GO:0005694">
    <property type="term" value="C:chromosome"/>
    <property type="evidence" value="ECO:0007669"/>
    <property type="project" value="InterPro"/>
</dbReference>
<dbReference type="InterPro" id="IPR003395">
    <property type="entry name" value="RecF/RecN/SMC_N"/>
</dbReference>
<evidence type="ECO:0000256" key="8">
    <source>
        <dbReference type="HAMAP-Rule" id="MF_01894"/>
    </source>
</evidence>
<dbReference type="Proteomes" id="UP000317155">
    <property type="component" value="Unassembled WGS sequence"/>
</dbReference>
<keyword evidence="13" id="KW-1185">Reference proteome</keyword>
<comment type="caution">
    <text evidence="12">The sequence shown here is derived from an EMBL/GenBank/DDBJ whole genome shotgun (WGS) entry which is preliminary data.</text>
</comment>
<evidence type="ECO:0000256" key="9">
    <source>
        <dbReference type="SAM" id="MobiDB-lite"/>
    </source>
</evidence>
<dbReference type="GO" id="GO:0005737">
    <property type="term" value="C:cytoplasm"/>
    <property type="evidence" value="ECO:0007669"/>
    <property type="project" value="UniProtKB-SubCell"/>
</dbReference>
<evidence type="ECO:0000256" key="5">
    <source>
        <dbReference type="ARBA" id="ARBA00023054"/>
    </source>
</evidence>
<name>A0A550JAY6_9BACT</name>
<evidence type="ECO:0000256" key="2">
    <source>
        <dbReference type="ARBA" id="ARBA00022490"/>
    </source>
</evidence>
<feature type="domain" description="RecF/RecN/SMC N-terminal" evidence="10">
    <location>
        <begin position="3"/>
        <end position="1162"/>
    </location>
</feature>
<dbReference type="GO" id="GO:0007062">
    <property type="term" value="P:sister chromatid cohesion"/>
    <property type="evidence" value="ECO:0007669"/>
    <property type="project" value="InterPro"/>
</dbReference>
<feature type="region of interest" description="Disordered" evidence="9">
    <location>
        <begin position="406"/>
        <end position="425"/>
    </location>
</feature>
<evidence type="ECO:0000256" key="6">
    <source>
        <dbReference type="ARBA" id="ARBA00023067"/>
    </source>
</evidence>
<organism evidence="12 13">
    <name type="scientific">Trichloromonas acetexigens</name>
    <dbReference type="NCBI Taxonomy" id="38815"/>
    <lineage>
        <taxon>Bacteria</taxon>
        <taxon>Pseudomonadati</taxon>
        <taxon>Thermodesulfobacteriota</taxon>
        <taxon>Desulfuromonadia</taxon>
        <taxon>Desulfuromonadales</taxon>
        <taxon>Trichloromonadaceae</taxon>
        <taxon>Trichloromonas</taxon>
    </lineage>
</organism>
<dbReference type="Pfam" id="PF02463">
    <property type="entry name" value="SMC_N"/>
    <property type="match status" value="1"/>
</dbReference>
<evidence type="ECO:0000256" key="4">
    <source>
        <dbReference type="ARBA" id="ARBA00022840"/>
    </source>
</evidence>
<dbReference type="InterPro" id="IPR027417">
    <property type="entry name" value="P-loop_NTPase"/>
</dbReference>
<feature type="domain" description="SMC hinge" evidence="11">
    <location>
        <begin position="526"/>
        <end position="626"/>
    </location>
</feature>
<comment type="function">
    <text evidence="8">Required for chromosome condensation and partitioning.</text>
</comment>
<dbReference type="SUPFAM" id="SSF52540">
    <property type="entry name" value="P-loop containing nucleoside triphosphate hydrolases"/>
    <property type="match status" value="1"/>
</dbReference>
<keyword evidence="2 8" id="KW-0963">Cytoplasm</keyword>
<dbReference type="RefSeq" id="WP_092058631.1">
    <property type="nucleotide sequence ID" value="NZ_FOJJ01000040.1"/>
</dbReference>
<comment type="subunit">
    <text evidence="8">Homodimer.</text>
</comment>
<dbReference type="GO" id="GO:0030261">
    <property type="term" value="P:chromosome condensation"/>
    <property type="evidence" value="ECO:0007669"/>
    <property type="project" value="UniProtKB-KW"/>
</dbReference>
<protein>
    <recommendedName>
        <fullName evidence="8">Chromosome partition protein Smc</fullName>
    </recommendedName>
</protein>
<dbReference type="GO" id="GO:0003677">
    <property type="term" value="F:DNA binding"/>
    <property type="evidence" value="ECO:0007669"/>
    <property type="project" value="UniProtKB-UniRule"/>
</dbReference>
<dbReference type="InterPro" id="IPR036277">
    <property type="entry name" value="SMC_hinge_sf"/>
</dbReference>
<keyword evidence="6" id="KW-0226">DNA condensation</keyword>
<dbReference type="InterPro" id="IPR011890">
    <property type="entry name" value="SMC_prok"/>
</dbReference>
<comment type="similarity">
    <text evidence="8">Belongs to the SMC family.</text>
</comment>
<accession>A0A550JAY6</accession>